<reference evidence="1 2" key="1">
    <citation type="journal article" date="2017" name="ISME J.">
        <title>Energy and carbon metabolisms in a deep terrestrial subsurface fluid microbial community.</title>
        <authorList>
            <person name="Momper L."/>
            <person name="Jungbluth S.P."/>
            <person name="Lee M.D."/>
            <person name="Amend J.P."/>
        </authorList>
    </citation>
    <scope>NUCLEOTIDE SEQUENCE [LARGE SCALE GENOMIC DNA]</scope>
    <source>
        <strain evidence="1">SURF_26</strain>
    </source>
</reference>
<organism evidence="1 2">
    <name type="scientific">Candidatus Auribacter fodinae</name>
    <dbReference type="NCBI Taxonomy" id="2093366"/>
    <lineage>
        <taxon>Bacteria</taxon>
        <taxon>Pseudomonadati</taxon>
        <taxon>Candidatus Auribacterota</taxon>
        <taxon>Candidatus Auribacteria</taxon>
        <taxon>Candidatus Auribacterales</taxon>
        <taxon>Candidatus Auribacteraceae</taxon>
        <taxon>Candidatus Auribacter</taxon>
    </lineage>
</organism>
<sequence>MKLFSASLLTATVVIFLNQHIYAMQEIVNDDISTRVTVGSSTVSGYFDISHLFSENIVIDSASVSFSFSDDSDLIYDHSIKTPSYSSYYYSGNYYSYSGYSSYTDGYGYTNYVDIYGRTENRYYTNVQESVNIVLDSQSASASTTSYSNSSTFSGDDGLFIDQVIDNTRYWKRYEYSGTNYMSGYNGDAFAQIDLDAASLLYLTVNQGISFDLSCGAGEDIYFNSASMTLEYHIEEIVVPEPHSIILLASGIALLIRRICK</sequence>
<proteinExistence type="predicted"/>
<protein>
    <submittedName>
        <fullName evidence="1">Uncharacterized protein</fullName>
    </submittedName>
</protein>
<evidence type="ECO:0000313" key="2">
    <source>
        <dbReference type="Proteomes" id="UP000266426"/>
    </source>
</evidence>
<dbReference type="Proteomes" id="UP000266426">
    <property type="component" value="Unassembled WGS sequence"/>
</dbReference>
<evidence type="ECO:0000313" key="1">
    <source>
        <dbReference type="EMBL" id="RJP58261.1"/>
    </source>
</evidence>
<name>A0A3A4R9Q6_9BACT</name>
<accession>A0A3A4R9Q6</accession>
<gene>
    <name evidence="1" type="ORF">C4541_08425</name>
</gene>
<dbReference type="AlphaFoldDB" id="A0A3A4R9Q6"/>
<dbReference type="EMBL" id="QZJZ01000069">
    <property type="protein sequence ID" value="RJP58261.1"/>
    <property type="molecule type" value="Genomic_DNA"/>
</dbReference>
<comment type="caution">
    <text evidence="1">The sequence shown here is derived from an EMBL/GenBank/DDBJ whole genome shotgun (WGS) entry which is preliminary data.</text>
</comment>